<dbReference type="Proteomes" id="UP000245609">
    <property type="component" value="Unassembled WGS sequence"/>
</dbReference>
<organism evidence="1 2">
    <name type="scientific">Smittium megazygosporum</name>
    <dbReference type="NCBI Taxonomy" id="133381"/>
    <lineage>
        <taxon>Eukaryota</taxon>
        <taxon>Fungi</taxon>
        <taxon>Fungi incertae sedis</taxon>
        <taxon>Zoopagomycota</taxon>
        <taxon>Kickxellomycotina</taxon>
        <taxon>Harpellomycetes</taxon>
        <taxon>Harpellales</taxon>
        <taxon>Legeriomycetaceae</taxon>
        <taxon>Smittium</taxon>
    </lineage>
</organism>
<sequence length="133" mass="15049">MNYKKLSYTYNKQVETLSTALKQVEISNTSLQADETPQERIYAAECELAPQSDTSIKTRHPIPVGGYFKSLEFNKTIKPNQKASKEDNYANKTKNSRRAAVATATGYDKYFAISTSPLVRFGRYPVPIPFRNT</sequence>
<accession>A0A2T9Y650</accession>
<protein>
    <submittedName>
        <fullName evidence="1">Uncharacterized protein</fullName>
    </submittedName>
</protein>
<proteinExistence type="predicted"/>
<dbReference type="EMBL" id="MBFS01003230">
    <property type="protein sequence ID" value="PVU87821.1"/>
    <property type="molecule type" value="Genomic_DNA"/>
</dbReference>
<gene>
    <name evidence="1" type="ORF">BB560_006428</name>
</gene>
<comment type="caution">
    <text evidence="1">The sequence shown here is derived from an EMBL/GenBank/DDBJ whole genome shotgun (WGS) entry which is preliminary data.</text>
</comment>
<keyword evidence="2" id="KW-1185">Reference proteome</keyword>
<dbReference type="AlphaFoldDB" id="A0A2T9Y650"/>
<reference evidence="1 2" key="1">
    <citation type="journal article" date="2018" name="MBio">
        <title>Comparative Genomics Reveals the Core Gene Toolbox for the Fungus-Insect Symbiosis.</title>
        <authorList>
            <person name="Wang Y."/>
            <person name="Stata M."/>
            <person name="Wang W."/>
            <person name="Stajich J.E."/>
            <person name="White M.M."/>
            <person name="Moncalvo J.M."/>
        </authorList>
    </citation>
    <scope>NUCLEOTIDE SEQUENCE [LARGE SCALE GENOMIC DNA]</scope>
    <source>
        <strain evidence="1 2">SC-DP-2</strain>
    </source>
</reference>
<evidence type="ECO:0000313" key="2">
    <source>
        <dbReference type="Proteomes" id="UP000245609"/>
    </source>
</evidence>
<evidence type="ECO:0000313" key="1">
    <source>
        <dbReference type="EMBL" id="PVU87821.1"/>
    </source>
</evidence>
<name>A0A2T9Y650_9FUNG</name>